<dbReference type="OrthoDB" id="3928876at2759"/>
<reference evidence="3" key="1">
    <citation type="journal article" date="2020" name="Stud. Mycol.">
        <title>101 Dothideomycetes genomes: a test case for predicting lifestyles and emergence of pathogens.</title>
        <authorList>
            <person name="Haridas S."/>
            <person name="Albert R."/>
            <person name="Binder M."/>
            <person name="Bloem J."/>
            <person name="Labutti K."/>
            <person name="Salamov A."/>
            <person name="Andreopoulos B."/>
            <person name="Baker S."/>
            <person name="Barry K."/>
            <person name="Bills G."/>
            <person name="Bluhm B."/>
            <person name="Cannon C."/>
            <person name="Castanera R."/>
            <person name="Culley D."/>
            <person name="Daum C."/>
            <person name="Ezra D."/>
            <person name="Gonzalez J."/>
            <person name="Henrissat B."/>
            <person name="Kuo A."/>
            <person name="Liang C."/>
            <person name="Lipzen A."/>
            <person name="Lutzoni F."/>
            <person name="Magnuson J."/>
            <person name="Mondo S."/>
            <person name="Nolan M."/>
            <person name="Ohm R."/>
            <person name="Pangilinan J."/>
            <person name="Park H.-J."/>
            <person name="Ramirez L."/>
            <person name="Alfaro M."/>
            <person name="Sun H."/>
            <person name="Tritt A."/>
            <person name="Yoshinaga Y."/>
            <person name="Zwiers L.-H."/>
            <person name="Turgeon B."/>
            <person name="Goodwin S."/>
            <person name="Spatafora J."/>
            <person name="Crous P."/>
            <person name="Grigoriev I."/>
        </authorList>
    </citation>
    <scope>NUCLEOTIDE SEQUENCE</scope>
    <source>
        <strain evidence="3">CBS 260.36</strain>
    </source>
</reference>
<keyword evidence="2" id="KW-0812">Transmembrane</keyword>
<organism evidence="3 4">
    <name type="scientific">Myriangium duriaei CBS 260.36</name>
    <dbReference type="NCBI Taxonomy" id="1168546"/>
    <lineage>
        <taxon>Eukaryota</taxon>
        <taxon>Fungi</taxon>
        <taxon>Dikarya</taxon>
        <taxon>Ascomycota</taxon>
        <taxon>Pezizomycotina</taxon>
        <taxon>Dothideomycetes</taxon>
        <taxon>Dothideomycetidae</taxon>
        <taxon>Myriangiales</taxon>
        <taxon>Myriangiaceae</taxon>
        <taxon>Myriangium</taxon>
    </lineage>
</organism>
<dbReference type="AlphaFoldDB" id="A0A9P4JG42"/>
<keyword evidence="2" id="KW-1133">Transmembrane helix</keyword>
<sequence length="319" mass="32988">MASKIISMLDGVGTSLAQKGQSLLDGVFPPEKRAELLTRIKAFVIKNPKISAFLLTNVALSAGPLILFALFSLTVFVFALIVALVVALLAAVAFTLFAVGVALLILFPTVFFTTLTATFLFLWGLGGYYIFKAFNKSTPPGAKGDTIGDKLNALTGNKFDFVMDNARDSWISGQLGAGGKPAEPKKSPQNASKGQPNGTAHKHKKSNSSNSHKTDDDTATTSGADVKKRSDSPMDGVKSGAGKVANPDHVTNGVKSGANGVAKVANPDHVTDAADNVTKTAGLGEHTDRVKGAPRKLTQAPGQIKGTAVGSIGGATGLV</sequence>
<protein>
    <submittedName>
        <fullName evidence="3">Uncharacterized protein</fullName>
    </submittedName>
</protein>
<dbReference type="Proteomes" id="UP000799439">
    <property type="component" value="Unassembled WGS sequence"/>
</dbReference>
<feature type="compositionally biased region" description="Polar residues" evidence="1">
    <location>
        <begin position="187"/>
        <end position="198"/>
    </location>
</feature>
<feature type="transmembrane region" description="Helical" evidence="2">
    <location>
        <begin position="50"/>
        <end position="71"/>
    </location>
</feature>
<accession>A0A9P4JG42</accession>
<dbReference type="EMBL" id="ML996081">
    <property type="protein sequence ID" value="KAF2158209.1"/>
    <property type="molecule type" value="Genomic_DNA"/>
</dbReference>
<evidence type="ECO:0000256" key="2">
    <source>
        <dbReference type="SAM" id="Phobius"/>
    </source>
</evidence>
<dbReference type="Pfam" id="PF16015">
    <property type="entry name" value="Promethin"/>
    <property type="match status" value="1"/>
</dbReference>
<evidence type="ECO:0000313" key="4">
    <source>
        <dbReference type="Proteomes" id="UP000799439"/>
    </source>
</evidence>
<feature type="transmembrane region" description="Helical" evidence="2">
    <location>
        <begin position="77"/>
        <end position="103"/>
    </location>
</feature>
<proteinExistence type="predicted"/>
<gene>
    <name evidence="3" type="ORF">K461DRAFT_264985</name>
</gene>
<name>A0A9P4JG42_9PEZI</name>
<comment type="caution">
    <text evidence="3">The sequence shown here is derived from an EMBL/GenBank/DDBJ whole genome shotgun (WGS) entry which is preliminary data.</text>
</comment>
<evidence type="ECO:0000313" key="3">
    <source>
        <dbReference type="EMBL" id="KAF2158209.1"/>
    </source>
</evidence>
<feature type="transmembrane region" description="Helical" evidence="2">
    <location>
        <begin position="110"/>
        <end position="131"/>
    </location>
</feature>
<keyword evidence="2" id="KW-0472">Membrane</keyword>
<keyword evidence="4" id="KW-1185">Reference proteome</keyword>
<feature type="region of interest" description="Disordered" evidence="1">
    <location>
        <begin position="173"/>
        <end position="257"/>
    </location>
</feature>
<evidence type="ECO:0000256" key="1">
    <source>
        <dbReference type="SAM" id="MobiDB-lite"/>
    </source>
</evidence>